<sequence length="473" mass="52638">MLNFSGELTFGHEVVEIRVPDGASAIRIVGTTVKKGFLHTYLYDPSRRLRGNILWLKPRKELVITAEAASLGAIAGPIEAGIWQLHLYNLEGEHRTPKPMQYQVEVDFDGVPAPLPLNTVANLTTEHGIAFDYSAVKKAGAGWYRGDLHAHTSLSDGHNRLEAVADIAARQQLDFLFLTEHNMCQPLLPDMDEVLFLPAIEVTTALGHFNVHGPQRTLNMYHASCNSEAMIEQGMALAGEQQGSTSINHPMMKPWHWHYQAMPLARVHTMEICCDPTWSTSPESTEQALQVLSAMWNAGQRIYGVGGSDCHLEPHERNPNATEPSIYGDPSTFVFAHGLSGESILSGLRRGHVYMERRCGLTLSLNQGRVLPGQDVGEQIIDYRLAVQDTQCEYYAECIADGRRIEVYPLTAHGTVFQVDMSRYGWVRVDIRRANGDFEGMINPVYNGQKPEFSAPTLATWGELMEAMQRNGN</sequence>
<proteinExistence type="predicted"/>
<dbReference type="GO" id="GO:0004534">
    <property type="term" value="F:5'-3' RNA exonuclease activity"/>
    <property type="evidence" value="ECO:0007669"/>
    <property type="project" value="TreeGrafter"/>
</dbReference>
<dbReference type="OrthoDB" id="9804333at2"/>
<dbReference type="Proteomes" id="UP000242757">
    <property type="component" value="Unassembled WGS sequence"/>
</dbReference>
<dbReference type="AlphaFoldDB" id="A0A233RBC9"/>
<dbReference type="PANTHER" id="PTHR42924:SF3">
    <property type="entry name" value="POLYMERASE_HISTIDINOL PHOSPHATASE N-TERMINAL DOMAIN-CONTAINING PROTEIN"/>
    <property type="match status" value="1"/>
</dbReference>
<gene>
    <name evidence="2" type="ORF">B6S08_16225</name>
</gene>
<dbReference type="InterPro" id="IPR052018">
    <property type="entry name" value="PHP_domain"/>
</dbReference>
<evidence type="ECO:0000259" key="1">
    <source>
        <dbReference type="SMART" id="SM00481"/>
    </source>
</evidence>
<dbReference type="InterPro" id="IPR016195">
    <property type="entry name" value="Pol/histidinol_Pase-like"/>
</dbReference>
<feature type="domain" description="Polymerase/histidinol phosphatase N-terminal" evidence="1">
    <location>
        <begin position="146"/>
        <end position="206"/>
    </location>
</feature>
<accession>A0A233RBC9</accession>
<name>A0A233RBC9_9GAMM</name>
<dbReference type="Gene3D" id="3.20.20.140">
    <property type="entry name" value="Metal-dependent hydrolases"/>
    <property type="match status" value="1"/>
</dbReference>
<evidence type="ECO:0000313" key="2">
    <source>
        <dbReference type="EMBL" id="OXY80692.1"/>
    </source>
</evidence>
<dbReference type="InterPro" id="IPR003141">
    <property type="entry name" value="Pol/His_phosphatase_N"/>
</dbReference>
<comment type="caution">
    <text evidence="2">The sequence shown here is derived from an EMBL/GenBank/DDBJ whole genome shotgun (WGS) entry which is preliminary data.</text>
</comment>
<reference evidence="2 3" key="1">
    <citation type="submission" date="2017-08" db="EMBL/GenBank/DDBJ databases">
        <title>A Genome Sequence of Oceanimonas doudoroffii ATCC 27123T.</title>
        <authorList>
            <person name="Brennan M.A."/>
            <person name="Maclea K.S."/>
            <person name="Mcclelland W.D."/>
            <person name="Trachtenberg A.M."/>
        </authorList>
    </citation>
    <scope>NUCLEOTIDE SEQUENCE [LARGE SCALE GENOMIC DNA]</scope>
    <source>
        <strain evidence="2 3">ATCC 27123</strain>
    </source>
</reference>
<dbReference type="SUPFAM" id="SSF89550">
    <property type="entry name" value="PHP domain-like"/>
    <property type="match status" value="1"/>
</dbReference>
<organism evidence="2 3">
    <name type="scientific">Oceanimonas doudoroffii</name>
    <dbReference type="NCBI Taxonomy" id="84158"/>
    <lineage>
        <taxon>Bacteria</taxon>
        <taxon>Pseudomonadati</taxon>
        <taxon>Pseudomonadota</taxon>
        <taxon>Gammaproteobacteria</taxon>
        <taxon>Aeromonadales</taxon>
        <taxon>Aeromonadaceae</taxon>
        <taxon>Oceanimonas</taxon>
    </lineage>
</organism>
<dbReference type="NCBIfam" id="NF038032">
    <property type="entry name" value="CehA_McbA_metalo"/>
    <property type="match status" value="1"/>
</dbReference>
<dbReference type="GO" id="GO:0035312">
    <property type="term" value="F:5'-3' DNA exonuclease activity"/>
    <property type="evidence" value="ECO:0007669"/>
    <property type="project" value="TreeGrafter"/>
</dbReference>
<evidence type="ECO:0000313" key="3">
    <source>
        <dbReference type="Proteomes" id="UP000242757"/>
    </source>
</evidence>
<dbReference type="SMART" id="SM00481">
    <property type="entry name" value="POLIIIAc"/>
    <property type="match status" value="1"/>
</dbReference>
<keyword evidence="3" id="KW-1185">Reference proteome</keyword>
<dbReference type="RefSeq" id="WP_094201854.1">
    <property type="nucleotide sequence ID" value="NZ_NBIM01000008.1"/>
</dbReference>
<dbReference type="EMBL" id="NBIM01000008">
    <property type="protein sequence ID" value="OXY80692.1"/>
    <property type="molecule type" value="Genomic_DNA"/>
</dbReference>
<dbReference type="PANTHER" id="PTHR42924">
    <property type="entry name" value="EXONUCLEASE"/>
    <property type="match status" value="1"/>
</dbReference>
<protein>
    <recommendedName>
        <fullName evidence="1">Polymerase/histidinol phosphatase N-terminal domain-containing protein</fullName>
    </recommendedName>
</protein>